<dbReference type="Proteomes" id="UP000198393">
    <property type="component" value="Unassembled WGS sequence"/>
</dbReference>
<dbReference type="EMBL" id="FZPD01000001">
    <property type="protein sequence ID" value="SNS50411.1"/>
    <property type="molecule type" value="Genomic_DNA"/>
</dbReference>
<evidence type="ECO:0000259" key="1">
    <source>
        <dbReference type="Pfam" id="PF21544"/>
    </source>
</evidence>
<dbReference type="AlphaFoldDB" id="A0A239F131"/>
<gene>
    <name evidence="2" type="ORF">SAMN05421640_0426</name>
</gene>
<dbReference type="Gene3D" id="2.130.10.10">
    <property type="entry name" value="YVTN repeat-like/Quinoprotein amine dehydrogenase"/>
    <property type="match status" value="2"/>
</dbReference>
<dbReference type="Pfam" id="PF21544">
    <property type="entry name" value="PorZ_N_b_propeller"/>
    <property type="match status" value="1"/>
</dbReference>
<accession>A0A239F131</accession>
<dbReference type="Gene3D" id="2.60.40.4070">
    <property type="match status" value="1"/>
</dbReference>
<dbReference type="InterPro" id="IPR011047">
    <property type="entry name" value="Quinoprotein_ADH-like_sf"/>
</dbReference>
<dbReference type="InterPro" id="IPR048954">
    <property type="entry name" value="PorZ_N"/>
</dbReference>
<dbReference type="SUPFAM" id="SSF63829">
    <property type="entry name" value="Calcium-dependent phosphotriesterase"/>
    <property type="match status" value="1"/>
</dbReference>
<dbReference type="RefSeq" id="WP_144017300.1">
    <property type="nucleotide sequence ID" value="NZ_FZPD01000001.1"/>
</dbReference>
<proteinExistence type="predicted"/>
<dbReference type="SUPFAM" id="SSF50998">
    <property type="entry name" value="Quinoprotein alcohol dehydrogenase-like"/>
    <property type="match status" value="1"/>
</dbReference>
<protein>
    <recommendedName>
        <fullName evidence="1">PorZ N-terminal beta-propeller domain-containing protein</fullName>
    </recommendedName>
</protein>
<dbReference type="InterPro" id="IPR015943">
    <property type="entry name" value="WD40/YVTN_repeat-like_dom_sf"/>
</dbReference>
<keyword evidence="3" id="KW-1185">Reference proteome</keyword>
<sequence>MKRFADLAFLRRLALSSLVAMLLSGLFAQDIAVGTWRTHFSYKNAQHLVSTPDKIFCASETGLFSRDLLSGETRKLSKVDGLSDVGISAMAYNDNQNVLVLGYRSGFVDFVFEDRIRSISDLAKSSLNVDKTINDIAFTQTRTYLATDLGVIVVNTASGQIVENFIQIGAGGNEVRVLEIISQNNSLIIRTDEGIQSGNLDQNLLDFSNWNMYVGTAGFSSLTLASDNLFALSGERLMQLNSSWADTGVDLPASATRIFNVNNQLVTSDKNGILYEFSGSGFDQLATTQSSAVNAIVSIDGQFFLADGMDGLQDVEGNSLSPDGPISDIFSNFRVLENNLYGFHAPSPFSYAGNVQYPFYSFFSNGRWEITSIEGFTNVSDVAIMNGNRYFSSIGDGLYDEFNEEIITDIPQSSSSLDTVITALAGGDQLWVSSFSNNNPLHILGSDNVWSSFTSTQLFDNEFLTIDISEFGVAWLGSSSGTITVFEPFEENADIISTSDGLPSAFIDVDISVEDNAWVGTSKGPAVFDNASFIFSFSEALRPSFEGRTLFEDQSINAVLTDGGNRIWFGTNNGLWVFDENVSKQVAVFNESNSPLPSNRIIQLDYNSRNGEVFVLTDNGMVSYRSASSIGQEVHQNVNIFPNPVRPNYDGLVGLTGLANNVNIKVTDINGNLVQELDANGGSSSWDLTYQNGGKVSTGVYLFFSSTSSGEETYVGKIAVIR</sequence>
<evidence type="ECO:0000313" key="2">
    <source>
        <dbReference type="EMBL" id="SNS50411.1"/>
    </source>
</evidence>
<dbReference type="OrthoDB" id="9807410at2"/>
<name>A0A239F131_EKHLU</name>
<organism evidence="2 3">
    <name type="scientific">Ekhidna lutea</name>
    <dbReference type="NCBI Taxonomy" id="447679"/>
    <lineage>
        <taxon>Bacteria</taxon>
        <taxon>Pseudomonadati</taxon>
        <taxon>Bacteroidota</taxon>
        <taxon>Cytophagia</taxon>
        <taxon>Cytophagales</taxon>
        <taxon>Reichenbachiellaceae</taxon>
        <taxon>Ekhidna</taxon>
    </lineage>
</organism>
<reference evidence="2 3" key="1">
    <citation type="submission" date="2017-06" db="EMBL/GenBank/DDBJ databases">
        <authorList>
            <person name="Kim H.J."/>
            <person name="Triplett B.A."/>
        </authorList>
    </citation>
    <scope>NUCLEOTIDE SEQUENCE [LARGE SCALE GENOMIC DNA]</scope>
    <source>
        <strain evidence="2 3">DSM 19307</strain>
    </source>
</reference>
<feature type="domain" description="PorZ N-terminal beta-propeller" evidence="1">
    <location>
        <begin position="55"/>
        <end position="211"/>
    </location>
</feature>
<evidence type="ECO:0000313" key="3">
    <source>
        <dbReference type="Proteomes" id="UP000198393"/>
    </source>
</evidence>